<organism evidence="1 2">
    <name type="scientific">Providencia rustigianii DSM 4541</name>
    <dbReference type="NCBI Taxonomy" id="500637"/>
    <lineage>
        <taxon>Bacteria</taxon>
        <taxon>Pseudomonadati</taxon>
        <taxon>Pseudomonadota</taxon>
        <taxon>Gammaproteobacteria</taxon>
        <taxon>Enterobacterales</taxon>
        <taxon>Morganellaceae</taxon>
        <taxon>Providencia</taxon>
    </lineage>
</organism>
<dbReference type="EMBL" id="ABXV02000027">
    <property type="protein sequence ID" value="EFB72014.1"/>
    <property type="molecule type" value="Genomic_DNA"/>
</dbReference>
<dbReference type="HOGENOM" id="CLU_2939241_0_0_6"/>
<dbReference type="Proteomes" id="UP000005512">
    <property type="component" value="Unassembled WGS sequence"/>
</dbReference>
<protein>
    <submittedName>
        <fullName evidence="1">Uncharacterized protein</fullName>
    </submittedName>
</protein>
<dbReference type="RefSeq" id="WP_006661461.1">
    <property type="nucleotide sequence ID" value="NZ_GG703819.1"/>
</dbReference>
<comment type="caution">
    <text evidence="1">The sequence shown here is derived from an EMBL/GenBank/DDBJ whole genome shotgun (WGS) entry which is preliminary data.</text>
</comment>
<accession>D1P398</accession>
<proteinExistence type="predicted"/>
<keyword evidence="2" id="KW-1185">Reference proteome</keyword>
<name>D1P398_9GAMM</name>
<dbReference type="AlphaFoldDB" id="D1P398"/>
<evidence type="ECO:0000313" key="1">
    <source>
        <dbReference type="EMBL" id="EFB72014.1"/>
    </source>
</evidence>
<gene>
    <name evidence="1" type="ORF">PROVRUST_06768</name>
</gene>
<sequence>MFGLFLLVCSAMNCQFEPYGYIYPDEINCLIDREIEAGKGNIAECYPVDSVIPAKN</sequence>
<reference evidence="1" key="1">
    <citation type="submission" date="2009-12" db="EMBL/GenBank/DDBJ databases">
        <authorList>
            <person name="Weinstock G."/>
            <person name="Sodergren E."/>
            <person name="Clifton S."/>
            <person name="Fulton L."/>
            <person name="Fulton B."/>
            <person name="Courtney L."/>
            <person name="Fronick C."/>
            <person name="Harrison M."/>
            <person name="Strong C."/>
            <person name="Farmer C."/>
            <person name="Delahaunty K."/>
            <person name="Markovic C."/>
            <person name="Hall O."/>
            <person name="Minx P."/>
            <person name="Tomlinson C."/>
            <person name="Mitreva M."/>
            <person name="Nelson J."/>
            <person name="Hou S."/>
            <person name="Wollam A."/>
            <person name="Pepin K.H."/>
            <person name="Johnson M."/>
            <person name="Bhonagiri V."/>
            <person name="Nash W.E."/>
            <person name="Warren W."/>
            <person name="Chinwalla A."/>
            <person name="Mardis E.R."/>
            <person name="Wilson R.K."/>
        </authorList>
    </citation>
    <scope>NUCLEOTIDE SEQUENCE [LARGE SCALE GENOMIC DNA]</scope>
    <source>
        <strain evidence="1">DSM 4541</strain>
    </source>
</reference>
<dbReference type="eggNOG" id="ENOG5033J3C">
    <property type="taxonomic scope" value="Bacteria"/>
</dbReference>
<evidence type="ECO:0000313" key="2">
    <source>
        <dbReference type="Proteomes" id="UP000005512"/>
    </source>
</evidence>
<dbReference type="STRING" id="500637.PROVRUST_06768"/>